<keyword evidence="2" id="KW-1185">Reference proteome</keyword>
<evidence type="ECO:0000313" key="2">
    <source>
        <dbReference type="Proteomes" id="UP000289856"/>
    </source>
</evidence>
<evidence type="ECO:0000313" key="1">
    <source>
        <dbReference type="EMBL" id="BBI33576.1"/>
    </source>
</evidence>
<dbReference type="KEGG" id="cohn:KCTCHS21_29750"/>
<dbReference type="EMBL" id="AP019400">
    <property type="protein sequence ID" value="BBI33576.1"/>
    <property type="molecule type" value="Genomic_DNA"/>
</dbReference>
<gene>
    <name evidence="1" type="ORF">KCTCHS21_29750</name>
</gene>
<sequence>MTTQTLSRPLVTLMPVTYIHHNNIQVIDDKARADEGVRRFYLNDSFGNRLKFLEWLSS</sequence>
<protein>
    <submittedName>
        <fullName evidence="1">Uncharacterized protein</fullName>
    </submittedName>
</protein>
<proteinExistence type="predicted"/>
<accession>A0A3T1D670</accession>
<reference evidence="1 2" key="1">
    <citation type="submission" date="2019-01" db="EMBL/GenBank/DDBJ databases">
        <title>Complete genome sequence of Cohnella hallensis HS21 isolated from Korean fir (Abies koreana) rhizospheric soil.</title>
        <authorList>
            <person name="Jiang L."/>
            <person name="Kang S.W."/>
            <person name="Kim S."/>
            <person name="Jung J."/>
            <person name="Kim C.Y."/>
            <person name="Kim D.H."/>
            <person name="Kim S.W."/>
            <person name="Lee J."/>
        </authorList>
    </citation>
    <scope>NUCLEOTIDE SEQUENCE [LARGE SCALE GENOMIC DNA]</scope>
    <source>
        <strain evidence="1 2">HS21</strain>
    </source>
</reference>
<organism evidence="1 2">
    <name type="scientific">Cohnella abietis</name>
    <dbReference type="NCBI Taxonomy" id="2507935"/>
    <lineage>
        <taxon>Bacteria</taxon>
        <taxon>Bacillati</taxon>
        <taxon>Bacillota</taxon>
        <taxon>Bacilli</taxon>
        <taxon>Bacillales</taxon>
        <taxon>Paenibacillaceae</taxon>
        <taxon>Cohnella</taxon>
    </lineage>
</organism>
<dbReference type="Proteomes" id="UP000289856">
    <property type="component" value="Chromosome"/>
</dbReference>
<name>A0A3T1D670_9BACL</name>
<dbReference type="AlphaFoldDB" id="A0A3T1D670"/>